<organism evidence="7 8">
    <name type="scientific">Pseudobutyrivibrio xylanivorans</name>
    <dbReference type="NCBI Taxonomy" id="185007"/>
    <lineage>
        <taxon>Bacteria</taxon>
        <taxon>Bacillati</taxon>
        <taxon>Bacillota</taxon>
        <taxon>Clostridia</taxon>
        <taxon>Lachnospirales</taxon>
        <taxon>Lachnospiraceae</taxon>
        <taxon>Pseudobutyrivibrio</taxon>
    </lineage>
</organism>
<dbReference type="Proteomes" id="UP000199428">
    <property type="component" value="Unassembled WGS sequence"/>
</dbReference>
<proteinExistence type="inferred from homology"/>
<dbReference type="GO" id="GO:0072344">
    <property type="term" value="P:rescue of stalled ribosome"/>
    <property type="evidence" value="ECO:0007669"/>
    <property type="project" value="UniProtKB-UniRule"/>
</dbReference>
<protein>
    <recommendedName>
        <fullName evidence="5">Rqc2 homolog RqcH</fullName>
        <shortName evidence="5">RqcH</shortName>
    </recommendedName>
</protein>
<dbReference type="EMBL" id="FMWK01000021">
    <property type="protein sequence ID" value="SCZ81436.1"/>
    <property type="molecule type" value="Genomic_DNA"/>
</dbReference>
<evidence type="ECO:0000313" key="7">
    <source>
        <dbReference type="EMBL" id="SCZ81436.1"/>
    </source>
</evidence>
<dbReference type="InterPro" id="IPR043682">
    <property type="entry name" value="RqcH_bacterial"/>
</dbReference>
<sequence length="583" mass="66594">MALDGISIHALVHEFNENLLNGKINKISQPEKEELLITINTQNGNKRLLISANASLPFMYITSDNKPAPATAPGFCMLLRKHIGAGRIIEISQMELERAVRFKIQHLNEMGDITFKYLYVEIMGKHSNIIFCNEDNMILDAIKHVPSSVSSVREVLPGREYFIPAQEGKINPLTVTEDHFKNTVLKRSESIFRAIMSSFIGISPTIANEICFRAGIDSDASCASLFDEHKDALYKSFSDLMNDVSSDKYNYNMVIDEAKGEPVEYAPVILSMYQDKSSKSYESMSEVLVDFYAKRNQYTNIRQKSSDLRKIISNHIERASKKLDLQLKQLKDTEKRDKYKIYGELLHTYGYEAKPQDKSITVINYYNNEELTIPLDPDFSASENAKRYFDKYAKLKRTAEALDTYIEQSQNELELLKSIETSLNIAETETDLADIRRELSDHGFIKKHSGNKKEKVKKSKPLHFVDDNGFDIYVGKNNYQNDELTFKFATGNDWWFHTKKIHGSHVIVKTNGKELPDSSYEYAAELAAYYSSGRDTDKVEIDYLQKKNVKKPASAVAGFVVYYTNYSMVVTPTLEHVKLVSQE</sequence>
<dbReference type="SUPFAM" id="SSF46946">
    <property type="entry name" value="S13-like H2TH domain"/>
    <property type="match status" value="1"/>
</dbReference>
<keyword evidence="3 5" id="KW-0694">RNA-binding</keyword>
<reference evidence="7 8" key="1">
    <citation type="submission" date="2016-10" db="EMBL/GenBank/DDBJ databases">
        <authorList>
            <person name="de Groot N.N."/>
        </authorList>
    </citation>
    <scope>NUCLEOTIDE SEQUENCE [LARGE SCALE GENOMIC DNA]</scope>
    <source>
        <strain evidence="7 8">DSM 10317</strain>
    </source>
</reference>
<feature type="domain" description="NFACT RNA-binding" evidence="6">
    <location>
        <begin position="461"/>
        <end position="554"/>
    </location>
</feature>
<dbReference type="PANTHER" id="PTHR15239:SF6">
    <property type="entry name" value="RIBOSOME QUALITY CONTROL COMPLEX SUBUNIT NEMF"/>
    <property type="match status" value="1"/>
</dbReference>
<evidence type="ECO:0000256" key="4">
    <source>
        <dbReference type="ARBA" id="ARBA00022917"/>
    </source>
</evidence>
<dbReference type="InterPro" id="IPR010979">
    <property type="entry name" value="Ribosomal_uS13-like_H2TH"/>
</dbReference>
<dbReference type="GO" id="GO:0019843">
    <property type="term" value="F:rRNA binding"/>
    <property type="evidence" value="ECO:0007669"/>
    <property type="project" value="UniProtKB-UniRule"/>
</dbReference>
<dbReference type="InterPro" id="IPR008532">
    <property type="entry name" value="NFACT_RNA-bd"/>
</dbReference>
<name>A0A1G5S538_PSEXY</name>
<evidence type="ECO:0000256" key="3">
    <source>
        <dbReference type="ARBA" id="ARBA00022884"/>
    </source>
</evidence>
<dbReference type="GO" id="GO:0000049">
    <property type="term" value="F:tRNA binding"/>
    <property type="evidence" value="ECO:0007669"/>
    <property type="project" value="UniProtKB-UniRule"/>
</dbReference>
<comment type="similarity">
    <text evidence="5">Belongs to the NEMF family.</text>
</comment>
<evidence type="ECO:0000259" key="6">
    <source>
        <dbReference type="Pfam" id="PF05670"/>
    </source>
</evidence>
<dbReference type="PANTHER" id="PTHR15239">
    <property type="entry name" value="NUCLEAR EXPORT MEDIATOR FACTOR NEMF"/>
    <property type="match status" value="1"/>
</dbReference>
<evidence type="ECO:0000313" key="8">
    <source>
        <dbReference type="Proteomes" id="UP000199428"/>
    </source>
</evidence>
<dbReference type="Gene3D" id="1.10.8.50">
    <property type="match status" value="1"/>
</dbReference>
<keyword evidence="1 5" id="KW-0820">tRNA-binding</keyword>
<dbReference type="Pfam" id="PF05833">
    <property type="entry name" value="NFACT_N"/>
    <property type="match status" value="1"/>
</dbReference>
<dbReference type="RefSeq" id="WP_090164251.1">
    <property type="nucleotide sequence ID" value="NZ_FMWK01000021.1"/>
</dbReference>
<comment type="function">
    <text evidence="5">Key component of the ribosome quality control system (RQC), a ribosome-associated complex that mediates the extraction of incompletely synthesized nascent chains from stalled ribosomes and their subsequent degradation. RqcH recruits Ala-charged tRNA, and with RqcP directs the elongation of stalled nascent chains on 50S ribosomal subunits, leading to non-templated C-terminal alanine extensions (Ala tail). The Ala tail promotes nascent chain degradation. May add between 1 and at least 8 Ala residues. Binds to stalled 50S ribosomal subunits.</text>
</comment>
<dbReference type="HAMAP" id="MF_00844_B">
    <property type="entry name" value="RqcH_B"/>
    <property type="match status" value="1"/>
</dbReference>
<comment type="subunit">
    <text evidence="5">Associates with stalled 50S ribosomal subunits. Binds to RqcP.</text>
</comment>
<gene>
    <name evidence="5" type="primary">rqcH</name>
    <name evidence="7" type="ORF">SAMN02910350_02814</name>
</gene>
<dbReference type="InterPro" id="IPR051608">
    <property type="entry name" value="RQC_Subunit_NEMF"/>
</dbReference>
<dbReference type="Pfam" id="PF05670">
    <property type="entry name" value="NFACT-R_1"/>
    <property type="match status" value="1"/>
</dbReference>
<keyword evidence="2 5" id="KW-0699">rRNA-binding</keyword>
<dbReference type="Gene3D" id="2.30.310.10">
    <property type="entry name" value="ibrinogen binding protein from staphylococcus aureus domain"/>
    <property type="match status" value="1"/>
</dbReference>
<evidence type="ECO:0000256" key="2">
    <source>
        <dbReference type="ARBA" id="ARBA00022730"/>
    </source>
</evidence>
<dbReference type="AlphaFoldDB" id="A0A1G5S538"/>
<dbReference type="GO" id="GO:1990112">
    <property type="term" value="C:RQC complex"/>
    <property type="evidence" value="ECO:0007669"/>
    <property type="project" value="TreeGrafter"/>
</dbReference>
<evidence type="ECO:0000256" key="1">
    <source>
        <dbReference type="ARBA" id="ARBA00022555"/>
    </source>
</evidence>
<dbReference type="FunFam" id="2.30.310.10:FF:000004">
    <property type="entry name" value="Fibronectin-binding protein A"/>
    <property type="match status" value="1"/>
</dbReference>
<dbReference type="GO" id="GO:0043023">
    <property type="term" value="F:ribosomal large subunit binding"/>
    <property type="evidence" value="ECO:0007669"/>
    <property type="project" value="UniProtKB-UniRule"/>
</dbReference>
<evidence type="ECO:0000256" key="5">
    <source>
        <dbReference type="HAMAP-Rule" id="MF_00844"/>
    </source>
</evidence>
<keyword evidence="4 5" id="KW-0648">Protein biosynthesis</keyword>
<accession>A0A1G5S538</accession>